<feature type="domain" description="CAAX prenyl protease 2/Lysostaphin resistance protein A-like" evidence="2">
    <location>
        <begin position="153"/>
        <end position="262"/>
    </location>
</feature>
<dbReference type="GO" id="GO:0080120">
    <property type="term" value="P:CAAX-box protein maturation"/>
    <property type="evidence" value="ECO:0007669"/>
    <property type="project" value="UniProtKB-ARBA"/>
</dbReference>
<evidence type="ECO:0000313" key="4">
    <source>
        <dbReference type="Proteomes" id="UP000198876"/>
    </source>
</evidence>
<dbReference type="Pfam" id="PF02517">
    <property type="entry name" value="Rce1-like"/>
    <property type="match status" value="1"/>
</dbReference>
<keyword evidence="1" id="KW-1133">Transmembrane helix</keyword>
<evidence type="ECO:0000313" key="3">
    <source>
        <dbReference type="EMBL" id="SFF88260.1"/>
    </source>
</evidence>
<dbReference type="GO" id="GO:0004175">
    <property type="term" value="F:endopeptidase activity"/>
    <property type="evidence" value="ECO:0007669"/>
    <property type="project" value="UniProtKB-ARBA"/>
</dbReference>
<feature type="transmembrane region" description="Helical" evidence="1">
    <location>
        <begin position="169"/>
        <end position="186"/>
    </location>
</feature>
<dbReference type="GO" id="GO:0006508">
    <property type="term" value="P:proteolysis"/>
    <property type="evidence" value="ECO:0007669"/>
    <property type="project" value="UniProtKB-KW"/>
</dbReference>
<protein>
    <submittedName>
        <fullName evidence="3">CAAX protease self-immunity</fullName>
    </submittedName>
</protein>
<dbReference type="InterPro" id="IPR003675">
    <property type="entry name" value="Rce1/LyrA-like_dom"/>
</dbReference>
<dbReference type="RefSeq" id="WP_092888281.1">
    <property type="nucleotide sequence ID" value="NZ_FOOQ01000001.1"/>
</dbReference>
<keyword evidence="1" id="KW-0812">Transmembrane</keyword>
<feature type="transmembrane region" description="Helical" evidence="1">
    <location>
        <begin position="198"/>
        <end position="220"/>
    </location>
</feature>
<feature type="transmembrane region" description="Helical" evidence="1">
    <location>
        <begin position="227"/>
        <end position="247"/>
    </location>
</feature>
<gene>
    <name evidence="3" type="ORF">SAMN04488063_0643</name>
</gene>
<keyword evidence="3" id="KW-0378">Hydrolase</keyword>
<dbReference type="STRING" id="553467.SAMN04488063_0643"/>
<accession>A0A1I2MBG2</accession>
<dbReference type="Proteomes" id="UP000198876">
    <property type="component" value="Unassembled WGS sequence"/>
</dbReference>
<feature type="transmembrane region" description="Helical" evidence="1">
    <location>
        <begin position="253"/>
        <end position="275"/>
    </location>
</feature>
<evidence type="ECO:0000259" key="2">
    <source>
        <dbReference type="Pfam" id="PF02517"/>
    </source>
</evidence>
<sequence length="276" mass="28134">MTIHAPTDESAGPGGTDAERWSYLRRAGALFGLGLVGVASLGATVALTGALPAVPGFSTLAVLLLSLLTPTALLLVGVLVGTRAAPRVGIRSLVVERVADGTPVLPELGDVAARAIGAGAAVGLLLASLDVVFAPLGATPAVAQGRPTLLEVLASIPVRFLYGGITEELILRWGVLSAVAWVGWRATGGVRRPGPTVMWPAIGITALLFGLGHLPAISGVGSLTMSAVARTVLLNALGGVVYGWFAWRYHLEAAMLAHVGTHIVFVTLSILVVALS</sequence>
<keyword evidence="1" id="KW-0472">Membrane</keyword>
<dbReference type="EMBL" id="FOOQ01000001">
    <property type="protein sequence ID" value="SFF88260.1"/>
    <property type="molecule type" value="Genomic_DNA"/>
</dbReference>
<feature type="transmembrane region" description="Helical" evidence="1">
    <location>
        <begin position="60"/>
        <end position="81"/>
    </location>
</feature>
<name>A0A1I2MBG2_9EURY</name>
<keyword evidence="4" id="KW-1185">Reference proteome</keyword>
<dbReference type="OrthoDB" id="330173at2157"/>
<keyword evidence="3" id="KW-0645">Protease</keyword>
<proteinExistence type="predicted"/>
<dbReference type="AlphaFoldDB" id="A0A1I2MBG2"/>
<reference evidence="4" key="1">
    <citation type="submission" date="2016-10" db="EMBL/GenBank/DDBJ databases">
        <authorList>
            <person name="Varghese N."/>
            <person name="Submissions S."/>
        </authorList>
    </citation>
    <scope>NUCLEOTIDE SEQUENCE [LARGE SCALE GENOMIC DNA]</scope>
    <source>
        <strain evidence="4">CGMCC 1.7739</strain>
    </source>
</reference>
<feature type="transmembrane region" description="Helical" evidence="1">
    <location>
        <begin position="30"/>
        <end position="54"/>
    </location>
</feature>
<organism evidence="3 4">
    <name type="scientific">Halopelagius inordinatus</name>
    <dbReference type="NCBI Taxonomy" id="553467"/>
    <lineage>
        <taxon>Archaea</taxon>
        <taxon>Methanobacteriati</taxon>
        <taxon>Methanobacteriota</taxon>
        <taxon>Stenosarchaea group</taxon>
        <taxon>Halobacteria</taxon>
        <taxon>Halobacteriales</taxon>
        <taxon>Haloferacaceae</taxon>
    </lineage>
</organism>
<evidence type="ECO:0000256" key="1">
    <source>
        <dbReference type="SAM" id="Phobius"/>
    </source>
</evidence>